<evidence type="ECO:0008006" key="3">
    <source>
        <dbReference type="Google" id="ProtNLM"/>
    </source>
</evidence>
<gene>
    <name evidence="1" type="ORF">TP2_17160</name>
</gene>
<dbReference type="OrthoDB" id="8347407at2"/>
<dbReference type="SMART" id="SM00855">
    <property type="entry name" value="PGAM"/>
    <property type="match status" value="1"/>
</dbReference>
<reference evidence="1 2" key="1">
    <citation type="submission" date="2013-07" db="EMBL/GenBank/DDBJ databases">
        <title>Thioclava pacifica DSM 10166 Genome Sequencing.</title>
        <authorList>
            <person name="Lai Q."/>
            <person name="Shao Z."/>
        </authorList>
    </citation>
    <scope>NUCLEOTIDE SEQUENCE [LARGE SCALE GENOMIC DNA]</scope>
    <source>
        <strain evidence="1 2">DSM 10166</strain>
    </source>
</reference>
<keyword evidence="2" id="KW-1185">Reference proteome</keyword>
<evidence type="ECO:0000313" key="1">
    <source>
        <dbReference type="EMBL" id="KEO54844.1"/>
    </source>
</evidence>
<dbReference type="RefSeq" id="WP_038074529.1">
    <property type="nucleotide sequence ID" value="NZ_AUND01000007.1"/>
</dbReference>
<dbReference type="PANTHER" id="PTHR48100">
    <property type="entry name" value="BROAD-SPECIFICITY PHOSPHATASE YOR283W-RELATED"/>
    <property type="match status" value="1"/>
</dbReference>
<accession>A0A074JE78</accession>
<evidence type="ECO:0000313" key="2">
    <source>
        <dbReference type="Proteomes" id="UP000027432"/>
    </source>
</evidence>
<name>A0A074JE78_9RHOB</name>
<protein>
    <recommendedName>
        <fullName evidence="3">Phosphoglycerate mutase</fullName>
    </recommendedName>
</protein>
<dbReference type="InterPro" id="IPR029033">
    <property type="entry name" value="His_PPase_superfam"/>
</dbReference>
<dbReference type="Pfam" id="PF00300">
    <property type="entry name" value="His_Phos_1"/>
    <property type="match status" value="1"/>
</dbReference>
<proteinExistence type="predicted"/>
<organism evidence="1 2">
    <name type="scientific">Thioclava pacifica DSM 10166</name>
    <dbReference type="NCBI Taxonomy" id="1353537"/>
    <lineage>
        <taxon>Bacteria</taxon>
        <taxon>Pseudomonadati</taxon>
        <taxon>Pseudomonadota</taxon>
        <taxon>Alphaproteobacteria</taxon>
        <taxon>Rhodobacterales</taxon>
        <taxon>Paracoccaceae</taxon>
        <taxon>Thioclava</taxon>
    </lineage>
</organism>
<dbReference type="Proteomes" id="UP000027432">
    <property type="component" value="Unassembled WGS sequence"/>
</dbReference>
<dbReference type="GO" id="GO:0016791">
    <property type="term" value="F:phosphatase activity"/>
    <property type="evidence" value="ECO:0007669"/>
    <property type="project" value="TreeGrafter"/>
</dbReference>
<dbReference type="PANTHER" id="PTHR48100:SF1">
    <property type="entry name" value="HISTIDINE PHOSPHATASE FAMILY PROTEIN-RELATED"/>
    <property type="match status" value="1"/>
</dbReference>
<dbReference type="InterPro" id="IPR013078">
    <property type="entry name" value="His_Pase_superF_clade-1"/>
</dbReference>
<sequence>MLEMAPTELILLRHAPADHGGALAGRRDVGALLPDKGALRALRDRLGTVRVVASPALRCVQTARALWPDRAFATDARLWEQDFGDWEGIPFGQLPDLGAMSGADLARHRPPGGESFADLCARVAPALQEIAWQGGQVAVMTHAGVVRAALALALGQEAPALSFRVDPLSVTRITALAGEAWSIGCVNAGGIG</sequence>
<dbReference type="AlphaFoldDB" id="A0A074JE78"/>
<dbReference type="EMBL" id="AUND01000007">
    <property type="protein sequence ID" value="KEO54844.1"/>
    <property type="molecule type" value="Genomic_DNA"/>
</dbReference>
<dbReference type="SUPFAM" id="SSF53254">
    <property type="entry name" value="Phosphoglycerate mutase-like"/>
    <property type="match status" value="1"/>
</dbReference>
<dbReference type="eggNOG" id="COG0406">
    <property type="taxonomic scope" value="Bacteria"/>
</dbReference>
<dbReference type="STRING" id="1353537.TP2_17160"/>
<dbReference type="Gene3D" id="3.40.50.1240">
    <property type="entry name" value="Phosphoglycerate mutase-like"/>
    <property type="match status" value="1"/>
</dbReference>
<comment type="caution">
    <text evidence="1">The sequence shown here is derived from an EMBL/GenBank/DDBJ whole genome shotgun (WGS) entry which is preliminary data.</text>
</comment>
<dbReference type="InterPro" id="IPR050275">
    <property type="entry name" value="PGM_Phosphatase"/>
</dbReference>
<dbReference type="CDD" id="cd07067">
    <property type="entry name" value="HP_PGM_like"/>
    <property type="match status" value="1"/>
</dbReference>
<dbReference type="GO" id="GO:0005737">
    <property type="term" value="C:cytoplasm"/>
    <property type="evidence" value="ECO:0007669"/>
    <property type="project" value="TreeGrafter"/>
</dbReference>